<gene>
    <name evidence="2" type="ORF">ACFQRF_21465</name>
</gene>
<proteinExistence type="predicted"/>
<evidence type="ECO:0000256" key="1">
    <source>
        <dbReference type="SAM" id="MobiDB-lite"/>
    </source>
</evidence>
<evidence type="ECO:0000313" key="2">
    <source>
        <dbReference type="EMBL" id="MFC7330299.1"/>
    </source>
</evidence>
<dbReference type="Proteomes" id="UP001596540">
    <property type="component" value="Unassembled WGS sequence"/>
</dbReference>
<evidence type="ECO:0000313" key="3">
    <source>
        <dbReference type="Proteomes" id="UP001596540"/>
    </source>
</evidence>
<reference evidence="3" key="1">
    <citation type="journal article" date="2019" name="Int. J. Syst. Evol. Microbiol.">
        <title>The Global Catalogue of Microorganisms (GCM) 10K type strain sequencing project: providing services to taxonomists for standard genome sequencing and annotation.</title>
        <authorList>
            <consortium name="The Broad Institute Genomics Platform"/>
            <consortium name="The Broad Institute Genome Sequencing Center for Infectious Disease"/>
            <person name="Wu L."/>
            <person name="Ma J."/>
        </authorList>
    </citation>
    <scope>NUCLEOTIDE SEQUENCE [LARGE SCALE GENOMIC DNA]</scope>
    <source>
        <strain evidence="3">CGMCC 4.7382</strain>
    </source>
</reference>
<accession>A0ABW2KJX8</accession>
<name>A0ABW2KJX8_9ACTN</name>
<feature type="compositionally biased region" description="Pro residues" evidence="1">
    <location>
        <begin position="511"/>
        <end position="522"/>
    </location>
</feature>
<dbReference type="EMBL" id="JBHTBH010000011">
    <property type="protein sequence ID" value="MFC7330299.1"/>
    <property type="molecule type" value="Genomic_DNA"/>
</dbReference>
<organism evidence="2 3">
    <name type="scientific">Marinactinospora rubrisoli</name>
    <dbReference type="NCBI Taxonomy" id="2715399"/>
    <lineage>
        <taxon>Bacteria</taxon>
        <taxon>Bacillati</taxon>
        <taxon>Actinomycetota</taxon>
        <taxon>Actinomycetes</taxon>
        <taxon>Streptosporangiales</taxon>
        <taxon>Nocardiopsidaceae</taxon>
        <taxon>Marinactinospora</taxon>
    </lineage>
</organism>
<feature type="region of interest" description="Disordered" evidence="1">
    <location>
        <begin position="499"/>
        <end position="522"/>
    </location>
</feature>
<protein>
    <submittedName>
        <fullName evidence="2">Uncharacterized protein</fullName>
    </submittedName>
</protein>
<comment type="caution">
    <text evidence="2">The sequence shown here is derived from an EMBL/GenBank/DDBJ whole genome shotgun (WGS) entry which is preliminary data.</text>
</comment>
<keyword evidence="3" id="KW-1185">Reference proteome</keyword>
<sequence>MTGHTSFAAYEREILNAMTSDGVDIADAAAVRSWLRRNPGPGVRPDGPPAVPAQARRQPNLPVPLRAAHATLLPPVRLPPDAELAATARVSPLLREAWAMRRWAEAHRPRVVGGVLAPDDARAAAAALGLLDDCATSFDGRRPELVRLWSMALDAGLLAIVPEPGTGEARAHVTEIDDSDTAALRSWLAVYVRASGFAEYCGEHDHTGYHVAERVLGELTFELYHSGRAAQLEPRVARLVTDVLADAAMDGLIRDGQRARLRAVAEFAVYRSLAALARHGAVLLHQGGTVELTGLGRWAMNQLLTEAGMTAPVIGDYATADAAELADVLVGYSEADRLAEFVGWLRQRSERQAAAELVAAGGRAGCGRRGMAVALLRRLGRPAEPAVRAGLAEPLMWRHCREWLHDRGFDPVRDLTETDRGWLLADAVAALAEHRGPDDFMRLLGRLVHRRDLGLIARIPATDHPDRDRALRLLFEFHPDPHVSLAVRWAVDVAGRQGLRDGPGAGAQPVGAPPPPGRRNPR</sequence>
<dbReference type="RefSeq" id="WP_379872943.1">
    <property type="nucleotide sequence ID" value="NZ_JBHTBH010000011.1"/>
</dbReference>